<keyword evidence="1" id="KW-1133">Transmembrane helix</keyword>
<reference evidence="2 3" key="1">
    <citation type="submission" date="2022-01" db="EMBL/GenBank/DDBJ databases">
        <title>Mariniradius saccharolyticus sp. nov., isolated from sediment of a river.</title>
        <authorList>
            <person name="Liu H."/>
        </authorList>
    </citation>
    <scope>NUCLEOTIDE SEQUENCE [LARGE SCALE GENOMIC DNA]</scope>
    <source>
        <strain evidence="2 3">RY-2</strain>
    </source>
</reference>
<gene>
    <name evidence="2" type="ORF">L0U89_01670</name>
</gene>
<feature type="transmembrane region" description="Helical" evidence="1">
    <location>
        <begin position="16"/>
        <end position="35"/>
    </location>
</feature>
<evidence type="ECO:0000313" key="2">
    <source>
        <dbReference type="EMBL" id="MCF1749764.1"/>
    </source>
</evidence>
<name>A0ABS9BQW8_9BACT</name>
<evidence type="ECO:0000313" key="3">
    <source>
        <dbReference type="Proteomes" id="UP001201449"/>
    </source>
</evidence>
<feature type="transmembrane region" description="Helical" evidence="1">
    <location>
        <begin position="55"/>
        <end position="73"/>
    </location>
</feature>
<dbReference type="Proteomes" id="UP001201449">
    <property type="component" value="Unassembled WGS sequence"/>
</dbReference>
<organism evidence="2 3">
    <name type="scientific">Mariniradius sediminis</name>
    <dbReference type="NCBI Taxonomy" id="2909237"/>
    <lineage>
        <taxon>Bacteria</taxon>
        <taxon>Pseudomonadati</taxon>
        <taxon>Bacteroidota</taxon>
        <taxon>Cytophagia</taxon>
        <taxon>Cytophagales</taxon>
        <taxon>Cyclobacteriaceae</taxon>
        <taxon>Mariniradius</taxon>
    </lineage>
</organism>
<sequence>MSQENTPTYPMPMRGMLLLIGMYTFAWAAFFRYFGPDLLRWFSMEKGFVASASPTTMGSIGMLVGFLIFLSAFYPISWRYLTLAGIIGKMLLLAWFLGQFLPELGWNKRTIFHVAFSEIFWMIPLIIVYFRALKVKKYLENQT</sequence>
<proteinExistence type="predicted"/>
<feature type="transmembrane region" description="Helical" evidence="1">
    <location>
        <begin position="110"/>
        <end position="130"/>
    </location>
</feature>
<keyword evidence="1" id="KW-0472">Membrane</keyword>
<evidence type="ECO:0008006" key="4">
    <source>
        <dbReference type="Google" id="ProtNLM"/>
    </source>
</evidence>
<dbReference type="EMBL" id="JAKEVZ010000001">
    <property type="protein sequence ID" value="MCF1749764.1"/>
    <property type="molecule type" value="Genomic_DNA"/>
</dbReference>
<keyword evidence="1" id="KW-0812">Transmembrane</keyword>
<dbReference type="RefSeq" id="WP_234859920.1">
    <property type="nucleotide sequence ID" value="NZ_JAKEVZ010000001.1"/>
</dbReference>
<keyword evidence="3" id="KW-1185">Reference proteome</keyword>
<comment type="caution">
    <text evidence="2">The sequence shown here is derived from an EMBL/GenBank/DDBJ whole genome shotgun (WGS) entry which is preliminary data.</text>
</comment>
<evidence type="ECO:0000256" key="1">
    <source>
        <dbReference type="SAM" id="Phobius"/>
    </source>
</evidence>
<protein>
    <recommendedName>
        <fullName evidence="4">DUF4345 domain-containing protein</fullName>
    </recommendedName>
</protein>
<feature type="transmembrane region" description="Helical" evidence="1">
    <location>
        <begin position="80"/>
        <end position="98"/>
    </location>
</feature>
<accession>A0ABS9BQW8</accession>